<organism evidence="4 5">
    <name type="scientific">Crenothrix polyspora</name>
    <dbReference type="NCBI Taxonomy" id="360316"/>
    <lineage>
        <taxon>Bacteria</taxon>
        <taxon>Pseudomonadati</taxon>
        <taxon>Pseudomonadota</taxon>
        <taxon>Gammaproteobacteria</taxon>
        <taxon>Methylococcales</taxon>
        <taxon>Crenotrichaceae</taxon>
        <taxon>Crenothrix</taxon>
    </lineage>
</organism>
<dbReference type="InterPro" id="IPR051699">
    <property type="entry name" value="Rpn/YhgA-like_nuclease"/>
</dbReference>
<evidence type="ECO:0000256" key="1">
    <source>
        <dbReference type="ARBA" id="ARBA00009787"/>
    </source>
</evidence>
<evidence type="ECO:0000259" key="3">
    <source>
        <dbReference type="Pfam" id="PF14261"/>
    </source>
</evidence>
<sequence length="339" mass="39091">MSHDNSYKLLFSHPEMVADLLKGFVKEAWVEQCDFATLEKVSGSYITDDLRDREDDLIWRVRWGDEWLYVYLLLEFQSTVDHFMAVRIFGYLALLYQDIIRTGNLTKTDRLPPVLPVVLYNGERRWQAPVDLDLLIHPAPSGLEKYRPQVSYLLLDEGNFNKDDLSSLHNLAAALFQLENSRTEQDIQEVLLRLIDWLTSPEQTGLRRAFTVWVNRVLLPRKVPGIHIQEFNDLQEAQTMLAETVKQWAQKAEQEGLQKGLQEGLQEGLQKGLQEGRQKGLQEGLQAGRQQLFLLLLQSKFGTVSQLLEDKVRSASPEQIEAWTKQIFQAKTPDELLNS</sequence>
<proteinExistence type="inferred from homology"/>
<accession>A0A1R4HGP0</accession>
<evidence type="ECO:0000259" key="2">
    <source>
        <dbReference type="Pfam" id="PF04754"/>
    </source>
</evidence>
<dbReference type="InterPro" id="IPR025587">
    <property type="entry name" value="DUF4351"/>
</dbReference>
<dbReference type="AlphaFoldDB" id="A0A1R4HGP0"/>
<reference evidence="5" key="1">
    <citation type="submission" date="2017-02" db="EMBL/GenBank/DDBJ databases">
        <authorList>
            <person name="Daims H."/>
        </authorList>
    </citation>
    <scope>NUCLEOTIDE SEQUENCE [LARGE SCALE GENOMIC DNA]</scope>
</reference>
<gene>
    <name evidence="4" type="ORF">CRENPOLYSF2_550003</name>
</gene>
<name>A0A1R4HGP0_9GAMM</name>
<dbReference type="Proteomes" id="UP000195442">
    <property type="component" value="Unassembled WGS sequence"/>
</dbReference>
<dbReference type="InterPro" id="IPR010106">
    <property type="entry name" value="RpnA"/>
</dbReference>
<protein>
    <submittedName>
        <fullName evidence="4">Transposase</fullName>
    </submittedName>
</protein>
<feature type="domain" description="Transposase (putative) YhgA-like" evidence="2">
    <location>
        <begin position="2"/>
        <end position="203"/>
    </location>
</feature>
<comment type="similarity">
    <text evidence="1">Belongs to the Rpn/YhgA-like nuclease family.</text>
</comment>
<dbReference type="InterPro" id="IPR006842">
    <property type="entry name" value="Transposase_31"/>
</dbReference>
<dbReference type="NCBIfam" id="TIGR01784">
    <property type="entry name" value="T_den_put_tspse"/>
    <property type="match status" value="1"/>
</dbReference>
<dbReference type="Pfam" id="PF14261">
    <property type="entry name" value="DUF4351"/>
    <property type="match status" value="1"/>
</dbReference>
<dbReference type="Pfam" id="PF04754">
    <property type="entry name" value="Transposase_31"/>
    <property type="match status" value="1"/>
</dbReference>
<evidence type="ECO:0000313" key="4">
    <source>
        <dbReference type="EMBL" id="SJM95402.1"/>
    </source>
</evidence>
<dbReference type="OrthoDB" id="6532193at2"/>
<keyword evidence="5" id="KW-1185">Reference proteome</keyword>
<feature type="domain" description="DUF4351" evidence="3">
    <location>
        <begin position="282"/>
        <end position="337"/>
    </location>
</feature>
<dbReference type="RefSeq" id="WP_087148194.1">
    <property type="nucleotide sequence ID" value="NZ_FUKJ01000419.1"/>
</dbReference>
<dbReference type="PANTHER" id="PTHR34611:SF2">
    <property type="entry name" value="INACTIVE RECOMBINATION-PROMOTING NUCLEASE-LIKE PROTEIN RPNE-RELATED"/>
    <property type="match status" value="1"/>
</dbReference>
<dbReference type="PANTHER" id="PTHR34611">
    <property type="match status" value="1"/>
</dbReference>
<dbReference type="EMBL" id="FUKJ01000419">
    <property type="protein sequence ID" value="SJM95402.1"/>
    <property type="molecule type" value="Genomic_DNA"/>
</dbReference>
<evidence type="ECO:0000313" key="5">
    <source>
        <dbReference type="Proteomes" id="UP000195442"/>
    </source>
</evidence>